<evidence type="ECO:0000256" key="1">
    <source>
        <dbReference type="SAM" id="Phobius"/>
    </source>
</evidence>
<dbReference type="HOGENOM" id="CLU_061199_0_1_1"/>
<protein>
    <submittedName>
        <fullName evidence="2">Uncharacterized protein</fullName>
    </submittedName>
</protein>
<gene>
    <name evidence="2" type="ORF">ACRE_087440</name>
</gene>
<dbReference type="SUPFAM" id="SSF52540">
    <property type="entry name" value="P-loop containing nucleoside triphosphate hydrolases"/>
    <property type="match status" value="1"/>
</dbReference>
<dbReference type="InterPro" id="IPR027417">
    <property type="entry name" value="P-loop_NTPase"/>
</dbReference>
<name>A0A086STX0_HAPC1</name>
<evidence type="ECO:0000313" key="3">
    <source>
        <dbReference type="Proteomes" id="UP000029964"/>
    </source>
</evidence>
<feature type="transmembrane region" description="Helical" evidence="1">
    <location>
        <begin position="227"/>
        <end position="247"/>
    </location>
</feature>
<dbReference type="STRING" id="857340.A0A086STX0"/>
<proteinExistence type="predicted"/>
<comment type="caution">
    <text evidence="2">The sequence shown here is derived from an EMBL/GenBank/DDBJ whole genome shotgun (WGS) entry which is preliminary data.</text>
</comment>
<dbReference type="InterPro" id="IPR040632">
    <property type="entry name" value="Sulfotransfer_4"/>
</dbReference>
<dbReference type="AlphaFoldDB" id="A0A086STX0"/>
<reference evidence="3" key="1">
    <citation type="journal article" date="2014" name="Genome Announc.">
        <title>Genome sequence and annotation of Acremonium chrysogenum, producer of the beta-lactam antibiotic cephalosporin C.</title>
        <authorList>
            <person name="Terfehr D."/>
            <person name="Dahlmann T.A."/>
            <person name="Specht T."/>
            <person name="Zadra I."/>
            <person name="Kuernsteiner H."/>
            <person name="Kueck U."/>
        </authorList>
    </citation>
    <scope>NUCLEOTIDE SEQUENCE [LARGE SCALE GENOMIC DNA]</scope>
    <source>
        <strain evidence="3">ATCC 11550 / CBS 779.69 / DSM 880 / IAM 14645 / JCM 23072 / IMI 49137</strain>
    </source>
</reference>
<keyword evidence="1" id="KW-1133">Transmembrane helix</keyword>
<dbReference type="PANTHER" id="PTHR36978">
    <property type="entry name" value="P-LOOP CONTAINING NUCLEOTIDE TRIPHOSPHATE HYDROLASE"/>
    <property type="match status" value="1"/>
</dbReference>
<keyword evidence="3" id="KW-1185">Reference proteome</keyword>
<accession>A0A086STX0</accession>
<dbReference type="PANTHER" id="PTHR36978:SF4">
    <property type="entry name" value="P-LOOP CONTAINING NUCLEOSIDE TRIPHOSPHATE HYDROLASE PROTEIN"/>
    <property type="match status" value="1"/>
</dbReference>
<evidence type="ECO:0000313" key="2">
    <source>
        <dbReference type="EMBL" id="KFH40552.1"/>
    </source>
</evidence>
<organism evidence="2 3">
    <name type="scientific">Hapsidospora chrysogenum (strain ATCC 11550 / CBS 779.69 / DSM 880 / IAM 14645 / JCM 23072 / IMI 49137)</name>
    <name type="common">Acremonium chrysogenum</name>
    <dbReference type="NCBI Taxonomy" id="857340"/>
    <lineage>
        <taxon>Eukaryota</taxon>
        <taxon>Fungi</taxon>
        <taxon>Dikarya</taxon>
        <taxon>Ascomycota</taxon>
        <taxon>Pezizomycotina</taxon>
        <taxon>Sordariomycetes</taxon>
        <taxon>Hypocreomycetidae</taxon>
        <taxon>Hypocreales</taxon>
        <taxon>Bionectriaceae</taxon>
        <taxon>Hapsidospora</taxon>
    </lineage>
</organism>
<dbReference type="OrthoDB" id="408152at2759"/>
<keyword evidence="1" id="KW-0812">Transmembrane</keyword>
<dbReference type="Proteomes" id="UP000029964">
    <property type="component" value="Unassembled WGS sequence"/>
</dbReference>
<dbReference type="Pfam" id="PF17784">
    <property type="entry name" value="Sulfotransfer_4"/>
    <property type="match status" value="1"/>
</dbReference>
<sequence length="251" mass="28872">MARQIDRLPAPKEARPTKVVVLSRSRKQVFATESSTNMRVFEEALRSKYLDDSSKPYGKAEFDKWFAEYDAIMTAPQYFFDEFLEFYPDAKFIITDRDADSWIKSVKSTICELLRMVNSFPLSILRKTDPWLSAFCTLNCTLEEIIFHGKGSVAGIEDAKSDFVARQQQIQKLSSRPNVAVFRLEDGFSWEKLCPFLGHDIPSTPYPNAYGQSDFHARWAKVLRPKMWYASLTILSALLIPTLSIWACYFA</sequence>
<dbReference type="Gene3D" id="3.40.50.300">
    <property type="entry name" value="P-loop containing nucleotide triphosphate hydrolases"/>
    <property type="match status" value="1"/>
</dbReference>
<keyword evidence="1" id="KW-0472">Membrane</keyword>
<dbReference type="EMBL" id="JPKY01000189">
    <property type="protein sequence ID" value="KFH40552.1"/>
    <property type="molecule type" value="Genomic_DNA"/>
</dbReference>